<evidence type="ECO:0000256" key="10">
    <source>
        <dbReference type="PROSITE-ProRule" id="PRU00187"/>
    </source>
</evidence>
<dbReference type="PANTHER" id="PTHR23226:SF4">
    <property type="entry name" value="ZINC FINGER PROTEIN 449"/>
    <property type="match status" value="1"/>
</dbReference>
<evidence type="ECO:0000313" key="15">
    <source>
        <dbReference type="Proteomes" id="UP000527355"/>
    </source>
</evidence>
<dbReference type="SMART" id="SM00355">
    <property type="entry name" value="ZnF_C2H2"/>
    <property type="match status" value="6"/>
</dbReference>
<evidence type="ECO:0000313" key="14">
    <source>
        <dbReference type="EMBL" id="KAF6360974.1"/>
    </source>
</evidence>
<proteinExistence type="inferred from homology"/>
<dbReference type="Pfam" id="PF00096">
    <property type="entry name" value="zf-C2H2"/>
    <property type="match status" value="3"/>
</dbReference>
<dbReference type="PROSITE" id="PS50804">
    <property type="entry name" value="SCAN_BOX"/>
    <property type="match status" value="1"/>
</dbReference>
<dbReference type="Pfam" id="PF02023">
    <property type="entry name" value="SCAN"/>
    <property type="match status" value="1"/>
</dbReference>
<dbReference type="PANTHER" id="PTHR23226">
    <property type="entry name" value="ZINC FINGER AND SCAN DOMAIN-CONTAINING"/>
    <property type="match status" value="1"/>
</dbReference>
<protein>
    <recommendedName>
        <fullName evidence="16">Zinc finger protein 449</fullName>
    </recommendedName>
</protein>
<feature type="compositionally biased region" description="Polar residues" evidence="11">
    <location>
        <begin position="255"/>
        <end position="270"/>
    </location>
</feature>
<keyword evidence="15" id="KW-1185">Reference proteome</keyword>
<feature type="domain" description="SCAN box" evidence="13">
    <location>
        <begin position="30"/>
        <end position="109"/>
    </location>
</feature>
<dbReference type="CDD" id="cd07936">
    <property type="entry name" value="SCAN"/>
    <property type="match status" value="1"/>
</dbReference>
<keyword evidence="8 10" id="KW-0539">Nucleus</keyword>
<dbReference type="InterPro" id="IPR036236">
    <property type="entry name" value="Znf_C2H2_sf"/>
</dbReference>
<evidence type="ECO:0000256" key="8">
    <source>
        <dbReference type="ARBA" id="ARBA00023242"/>
    </source>
</evidence>
<evidence type="ECO:0000256" key="11">
    <source>
        <dbReference type="SAM" id="MobiDB-lite"/>
    </source>
</evidence>
<dbReference type="FunFam" id="3.30.160.60:FF:000464">
    <property type="entry name" value="Zinc finger and SCAN domain containing 25"/>
    <property type="match status" value="1"/>
</dbReference>
<evidence type="ECO:0000256" key="4">
    <source>
        <dbReference type="ARBA" id="ARBA00022771"/>
    </source>
</evidence>
<keyword evidence="5" id="KW-0862">Zinc</keyword>
<feature type="region of interest" description="Disordered" evidence="11">
    <location>
        <begin position="254"/>
        <end position="278"/>
    </location>
</feature>
<reference evidence="14 15" key="1">
    <citation type="journal article" date="2020" name="Nature">
        <title>Six reference-quality genomes reveal evolution of bat adaptations.</title>
        <authorList>
            <person name="Jebb D."/>
            <person name="Huang Z."/>
            <person name="Pippel M."/>
            <person name="Hughes G.M."/>
            <person name="Lavrichenko K."/>
            <person name="Devanna P."/>
            <person name="Winkler S."/>
            <person name="Jermiin L.S."/>
            <person name="Skirmuntt E.C."/>
            <person name="Katzourakis A."/>
            <person name="Burkitt-Gray L."/>
            <person name="Ray D.A."/>
            <person name="Sullivan K.A.M."/>
            <person name="Roscito J.G."/>
            <person name="Kirilenko B.M."/>
            <person name="Davalos L.M."/>
            <person name="Corthals A.P."/>
            <person name="Power M.L."/>
            <person name="Jones G."/>
            <person name="Ransome R.D."/>
            <person name="Dechmann D.K.N."/>
            <person name="Locatelli A.G."/>
            <person name="Puechmaille S.J."/>
            <person name="Fedrigo O."/>
            <person name="Jarvis E.D."/>
            <person name="Hiller M."/>
            <person name="Vernes S.C."/>
            <person name="Myers E.W."/>
            <person name="Teeling E.C."/>
        </authorList>
    </citation>
    <scope>NUCLEOTIDE SEQUENCE [LARGE SCALE GENOMIC DNA]</scope>
    <source>
        <strain evidence="14">MMyoMyo1</strain>
        <tissue evidence="14">Flight muscle</tissue>
    </source>
</reference>
<dbReference type="FunFam" id="3.30.160.60:FF:000624">
    <property type="entry name" value="zinc finger protein 697"/>
    <property type="match status" value="1"/>
</dbReference>
<dbReference type="GO" id="GO:0000981">
    <property type="term" value="F:DNA-binding transcription factor activity, RNA polymerase II-specific"/>
    <property type="evidence" value="ECO:0007669"/>
    <property type="project" value="TreeGrafter"/>
</dbReference>
<comment type="caution">
    <text evidence="14">The sequence shown here is derived from an EMBL/GenBank/DDBJ whole genome shotgun (WGS) entry which is preliminary data.</text>
</comment>
<evidence type="ECO:0000259" key="12">
    <source>
        <dbReference type="PROSITE" id="PS50157"/>
    </source>
</evidence>
<dbReference type="Gene3D" id="1.10.4020.10">
    <property type="entry name" value="DNA breaking-rejoining enzymes"/>
    <property type="match status" value="1"/>
</dbReference>
<feature type="domain" description="C2H2-type" evidence="12">
    <location>
        <begin position="343"/>
        <end position="370"/>
    </location>
</feature>
<dbReference type="InterPro" id="IPR013087">
    <property type="entry name" value="Znf_C2H2_type"/>
</dbReference>
<dbReference type="SMART" id="SM00431">
    <property type="entry name" value="SCAN"/>
    <property type="match status" value="1"/>
</dbReference>
<dbReference type="PROSITE" id="PS00028">
    <property type="entry name" value="ZINC_FINGER_C2H2_1"/>
    <property type="match status" value="5"/>
</dbReference>
<dbReference type="InterPro" id="IPR038269">
    <property type="entry name" value="SCAN_sf"/>
</dbReference>
<evidence type="ECO:0000256" key="2">
    <source>
        <dbReference type="ARBA" id="ARBA00022723"/>
    </source>
</evidence>
<dbReference type="Proteomes" id="UP000527355">
    <property type="component" value="Unassembled WGS sequence"/>
</dbReference>
<feature type="domain" description="C2H2-type" evidence="12">
    <location>
        <begin position="287"/>
        <end position="314"/>
    </location>
</feature>
<keyword evidence="4 9" id="KW-0863">Zinc-finger</keyword>
<feature type="domain" description="C2H2-type" evidence="12">
    <location>
        <begin position="371"/>
        <end position="398"/>
    </location>
</feature>
<gene>
    <name evidence="14" type="ORF">mMyoMyo1_021053</name>
</gene>
<comment type="subcellular location">
    <subcellularLocation>
        <location evidence="10">Nucleus</location>
    </subcellularLocation>
</comment>
<dbReference type="VEuPathDB" id="HostDB:LOC118654128"/>
<comment type="similarity">
    <text evidence="1">Belongs to the krueppel C2H2-type zinc-finger protein family.</text>
</comment>
<accession>A0A7J7YGI0</accession>
<keyword evidence="7" id="KW-0804">Transcription</keyword>
<keyword evidence="6" id="KW-0805">Transcription regulation</keyword>
<keyword evidence="2" id="KW-0479">Metal-binding</keyword>
<dbReference type="InterPro" id="IPR003309">
    <property type="entry name" value="SCAN_dom"/>
</dbReference>
<name>A0A7J7YGI0_MYOMY</name>
<dbReference type="SUPFAM" id="SSF47353">
    <property type="entry name" value="Retrovirus capsid dimerization domain-like"/>
    <property type="match status" value="1"/>
</dbReference>
<dbReference type="GO" id="GO:0005634">
    <property type="term" value="C:nucleus"/>
    <property type="evidence" value="ECO:0007669"/>
    <property type="project" value="UniProtKB-SubCell"/>
</dbReference>
<evidence type="ECO:0000256" key="5">
    <source>
        <dbReference type="ARBA" id="ARBA00022833"/>
    </source>
</evidence>
<dbReference type="GO" id="GO:0008270">
    <property type="term" value="F:zinc ion binding"/>
    <property type="evidence" value="ECO:0007669"/>
    <property type="project" value="UniProtKB-KW"/>
</dbReference>
<evidence type="ECO:0000256" key="7">
    <source>
        <dbReference type="ARBA" id="ARBA00023163"/>
    </source>
</evidence>
<evidence type="ECO:0000256" key="1">
    <source>
        <dbReference type="ARBA" id="ARBA00006991"/>
    </source>
</evidence>
<dbReference type="GO" id="GO:0000978">
    <property type="term" value="F:RNA polymerase II cis-regulatory region sequence-specific DNA binding"/>
    <property type="evidence" value="ECO:0007669"/>
    <property type="project" value="TreeGrafter"/>
</dbReference>
<dbReference type="Pfam" id="PF13912">
    <property type="entry name" value="zf-C2H2_6"/>
    <property type="match status" value="1"/>
</dbReference>
<dbReference type="FunFam" id="1.10.4020.10:FF:000001">
    <property type="entry name" value="zinc finger protein 263 isoform X1"/>
    <property type="match status" value="1"/>
</dbReference>
<dbReference type="FunFam" id="3.30.160.60:FF:000065">
    <property type="entry name" value="B-cell CLL/lymphoma 6, member B"/>
    <property type="match status" value="2"/>
</dbReference>
<dbReference type="AlphaFoldDB" id="A0A7J7YGI0"/>
<keyword evidence="3" id="KW-0677">Repeat</keyword>
<dbReference type="EMBL" id="JABWUV010000004">
    <property type="protein sequence ID" value="KAF6360974.1"/>
    <property type="molecule type" value="Genomic_DNA"/>
</dbReference>
<evidence type="ECO:0000259" key="13">
    <source>
        <dbReference type="PROSITE" id="PS50804"/>
    </source>
</evidence>
<evidence type="ECO:0000256" key="3">
    <source>
        <dbReference type="ARBA" id="ARBA00022737"/>
    </source>
</evidence>
<evidence type="ECO:0000256" key="6">
    <source>
        <dbReference type="ARBA" id="ARBA00023015"/>
    </source>
</evidence>
<dbReference type="SUPFAM" id="SSF57667">
    <property type="entry name" value="beta-beta-alpha zinc fingers"/>
    <property type="match status" value="3"/>
</dbReference>
<sequence length="454" mass="52640">MATTLGSVTQASLNLGTVFQEYDKDTEFFRQRFRQYRSNEAARPRDVFNKLLELCSEWLKPKMRSKEQMVKLLTLEQYLTIMPQELETWVTEQCPESRERILSLLEEIQMKPETTETKIDSQEKLLEDPAVVGIADMIPNIHLELPPFQAMGTVPKAQPEDVWIPQEPCYGAAWEDLSFLETPEYPSPKLAAEEPCGQELQKCKELEELDFFDFNLDENVLLDTNFKDDFEELSYLLGKSAEQLLRDHTLPLYDQNPSSGESAESFNQEEPLNPMGYAQNSAPKKLHQCIQCGKDFLSIKVFKGHLKIHSGKLPHGCPECGKRFLRRSNLQRHLRVHTREAPYKCSVCEKRFTQLSHLTEHQKTSSSQGVSTCPECKSRFCNRKQFMQHLKIHTGGRPHKCQSCEKTFRRQRDLNLHYASHTAQRPFTCEYCGKSYRQRSSLVFHSRNHSVEKP</sequence>
<dbReference type="PROSITE" id="PS50157">
    <property type="entry name" value="ZINC_FINGER_C2H2_2"/>
    <property type="match status" value="6"/>
</dbReference>
<dbReference type="Gene3D" id="3.30.160.60">
    <property type="entry name" value="Classic Zinc Finger"/>
    <property type="match status" value="5"/>
</dbReference>
<feature type="domain" description="C2H2-type" evidence="12">
    <location>
        <begin position="315"/>
        <end position="342"/>
    </location>
</feature>
<evidence type="ECO:0000256" key="9">
    <source>
        <dbReference type="PROSITE-ProRule" id="PRU00042"/>
    </source>
</evidence>
<organism evidence="14 15">
    <name type="scientific">Myotis myotis</name>
    <name type="common">Greater mouse-eared bat</name>
    <name type="synonym">Vespertilio myotis</name>
    <dbReference type="NCBI Taxonomy" id="51298"/>
    <lineage>
        <taxon>Eukaryota</taxon>
        <taxon>Metazoa</taxon>
        <taxon>Chordata</taxon>
        <taxon>Craniata</taxon>
        <taxon>Vertebrata</taxon>
        <taxon>Euteleostomi</taxon>
        <taxon>Mammalia</taxon>
        <taxon>Eutheria</taxon>
        <taxon>Laurasiatheria</taxon>
        <taxon>Chiroptera</taxon>
        <taxon>Yangochiroptera</taxon>
        <taxon>Vespertilionidae</taxon>
        <taxon>Myotis</taxon>
    </lineage>
</organism>
<evidence type="ECO:0008006" key="16">
    <source>
        <dbReference type="Google" id="ProtNLM"/>
    </source>
</evidence>
<feature type="domain" description="C2H2-type" evidence="12">
    <location>
        <begin position="399"/>
        <end position="426"/>
    </location>
</feature>
<feature type="domain" description="C2H2-type" evidence="12">
    <location>
        <begin position="427"/>
        <end position="454"/>
    </location>
</feature>